<reference evidence="2" key="2">
    <citation type="journal article" date="2018" name="ISME J.">
        <title>A dynamic microbial community with high functional redundancy inhabits the cold, oxic subseafloor aquifer.</title>
        <authorList>
            <person name="Tully B.J."/>
            <person name="Wheat C.G."/>
            <person name="Glazer B.T."/>
            <person name="Huber J.A."/>
        </authorList>
    </citation>
    <scope>NUCLEOTIDE SEQUENCE</scope>
    <source>
        <strain evidence="2">NORP83</strain>
    </source>
</reference>
<reference key="1">
    <citation type="submission" date="2017-08" db="EMBL/GenBank/DDBJ databases">
        <title>A dynamic microbial community with high functional redundancy inhabits the cold, oxic subseafloor aquifer.</title>
        <authorList>
            <person name="Tully B.J."/>
            <person name="Wheat C.G."/>
            <person name="Glazer B.T."/>
            <person name="Huber J.A."/>
        </authorList>
    </citation>
    <scope>NUCLEOTIDE SEQUENCE [LARGE SCALE GENOMIC DNA]</scope>
</reference>
<feature type="domain" description="Flagellar protein FlgJ N-terminal" evidence="1">
    <location>
        <begin position="72"/>
        <end position="116"/>
    </location>
</feature>
<organism evidence="2">
    <name type="scientific">OCS116 cluster bacterium</name>
    <dbReference type="NCBI Taxonomy" id="2030921"/>
    <lineage>
        <taxon>Bacteria</taxon>
        <taxon>Pseudomonadati</taxon>
        <taxon>Pseudomonadota</taxon>
        <taxon>Alphaproteobacteria</taxon>
        <taxon>OCS116 cluster</taxon>
    </lineage>
</organism>
<name>A0A2A4Z1K5_9PROT</name>
<dbReference type="AlphaFoldDB" id="A0A2A4Z1K5"/>
<dbReference type="EMBL" id="NVUS01000010">
    <property type="protein sequence ID" value="PCJ00771.1"/>
    <property type="molecule type" value="Genomic_DNA"/>
</dbReference>
<comment type="caution">
    <text evidence="2">The sequence shown here is derived from an EMBL/GenBank/DDBJ whole genome shotgun (WGS) entry which is preliminary data.</text>
</comment>
<evidence type="ECO:0000313" key="2">
    <source>
        <dbReference type="EMBL" id="PCJ00771.1"/>
    </source>
</evidence>
<dbReference type="Pfam" id="PF10135">
    <property type="entry name" value="Rod-binding"/>
    <property type="match status" value="1"/>
</dbReference>
<accession>A0A2A4Z1K5</accession>
<protein>
    <recommendedName>
        <fullName evidence="1">Flagellar protein FlgJ N-terminal domain-containing protein</fullName>
    </recommendedName>
</protein>
<evidence type="ECO:0000259" key="1">
    <source>
        <dbReference type="Pfam" id="PF10135"/>
    </source>
</evidence>
<proteinExistence type="predicted"/>
<sequence length="127" mass="14011">MDISNISDIKSVMSNVNAQDFAAKSARAGQQFQQLLSAELPAKRELTEAEINKIDKTAEEFEAIFISNMLEQMFTNTELEKPFGGGNSEGIYRSMLIGKYAENMTKGDGIGIASQLKDSMYDMQLGL</sequence>
<dbReference type="InterPro" id="IPR019301">
    <property type="entry name" value="Flagellar_prot_FlgJ_N"/>
</dbReference>
<gene>
    <name evidence="2" type="ORF">COB13_09180</name>
</gene>